<gene>
    <name evidence="9" type="primary">sseA</name>
    <name evidence="9" type="ORF">HY834_12835</name>
</gene>
<feature type="domain" description="Rhodanese" evidence="8">
    <location>
        <begin position="162"/>
        <end position="275"/>
    </location>
</feature>
<protein>
    <recommendedName>
        <fullName evidence="6">Sulfurtransferase</fullName>
    </recommendedName>
</protein>
<name>A0A933NYU2_9HYPH</name>
<evidence type="ECO:0000256" key="3">
    <source>
        <dbReference type="ARBA" id="ARBA00022679"/>
    </source>
</evidence>
<evidence type="ECO:0000313" key="10">
    <source>
        <dbReference type="Proteomes" id="UP000782610"/>
    </source>
</evidence>
<dbReference type="InterPro" id="IPR001763">
    <property type="entry name" value="Rhodanese-like_dom"/>
</dbReference>
<dbReference type="Gene3D" id="3.40.250.10">
    <property type="entry name" value="Rhodanese-like domain"/>
    <property type="match status" value="2"/>
</dbReference>
<reference evidence="9" key="1">
    <citation type="submission" date="2020-07" db="EMBL/GenBank/DDBJ databases">
        <title>Huge and variable diversity of episymbiotic CPR bacteria and DPANN archaea in groundwater ecosystems.</title>
        <authorList>
            <person name="He C.Y."/>
            <person name="Keren R."/>
            <person name="Whittaker M."/>
            <person name="Farag I.F."/>
            <person name="Doudna J."/>
            <person name="Cate J.H.D."/>
            <person name="Banfield J.F."/>
        </authorList>
    </citation>
    <scope>NUCLEOTIDE SEQUENCE</scope>
    <source>
        <strain evidence="9">NC_groundwater_1586_Pr3_B-0.1um_66_15</strain>
    </source>
</reference>
<sequence length="278" mass="29923">MDNPFVTTGWLAAHLDDPNLVVIDASWFLPTANRKPHEEYLAGHIPGAVYFDIDGIADKSIDLPHMLLPPDEFARQVGALGIGDGMTIVIYDEAGLFSAPRVWWEFSAMGAKDIRILEGGGPKWRAEDRPLEAGDAHRPTATFVPHFHPELVRDFYQVKAALAAHGQVADARPAGRFIGRDPEPRPGVRQGHMPGAVSVPAVELVAEGKLKPTSELRPLFAKAGVDLTQPVITSCGSGVTASTLMLALKLAGAKDVAVYDGAWAEWGARPDAEVVKDE</sequence>
<dbReference type="PROSITE" id="PS50206">
    <property type="entry name" value="RHODANESE_3"/>
    <property type="match status" value="2"/>
</dbReference>
<organism evidence="9 10">
    <name type="scientific">Devosia nanyangense</name>
    <dbReference type="NCBI Taxonomy" id="1228055"/>
    <lineage>
        <taxon>Bacteria</taxon>
        <taxon>Pseudomonadati</taxon>
        <taxon>Pseudomonadota</taxon>
        <taxon>Alphaproteobacteria</taxon>
        <taxon>Hyphomicrobiales</taxon>
        <taxon>Devosiaceae</taxon>
        <taxon>Devosia</taxon>
    </lineage>
</organism>
<comment type="caution">
    <text evidence="9">The sequence shown here is derived from an EMBL/GenBank/DDBJ whole genome shotgun (WGS) entry which is preliminary data.</text>
</comment>
<dbReference type="CDD" id="cd01449">
    <property type="entry name" value="TST_Repeat_2"/>
    <property type="match status" value="1"/>
</dbReference>
<dbReference type="InterPro" id="IPR045078">
    <property type="entry name" value="TST/MPST-like"/>
</dbReference>
<evidence type="ECO:0000256" key="7">
    <source>
        <dbReference type="SAM" id="MobiDB-lite"/>
    </source>
</evidence>
<keyword evidence="2" id="KW-0963">Cytoplasm</keyword>
<dbReference type="CDD" id="cd01448">
    <property type="entry name" value="TST_Repeat_1"/>
    <property type="match status" value="1"/>
</dbReference>
<evidence type="ECO:0000256" key="1">
    <source>
        <dbReference type="ARBA" id="ARBA00004496"/>
    </source>
</evidence>
<keyword evidence="4" id="KW-0677">Repeat</keyword>
<dbReference type="PANTHER" id="PTHR11364:SF27">
    <property type="entry name" value="SULFURTRANSFERASE"/>
    <property type="match status" value="1"/>
</dbReference>
<evidence type="ECO:0000256" key="6">
    <source>
        <dbReference type="RuleBase" id="RU000507"/>
    </source>
</evidence>
<evidence type="ECO:0000259" key="8">
    <source>
        <dbReference type="PROSITE" id="PS50206"/>
    </source>
</evidence>
<dbReference type="AlphaFoldDB" id="A0A933NYU2"/>
<evidence type="ECO:0000313" key="9">
    <source>
        <dbReference type="EMBL" id="MBI4922625.1"/>
    </source>
</evidence>
<dbReference type="InterPro" id="IPR036873">
    <property type="entry name" value="Rhodanese-like_dom_sf"/>
</dbReference>
<feature type="region of interest" description="Disordered" evidence="7">
    <location>
        <begin position="173"/>
        <end position="193"/>
    </location>
</feature>
<evidence type="ECO:0000256" key="5">
    <source>
        <dbReference type="ARBA" id="ARBA00051793"/>
    </source>
</evidence>
<dbReference type="Pfam" id="PF00581">
    <property type="entry name" value="Rhodanese"/>
    <property type="match status" value="2"/>
</dbReference>
<dbReference type="PANTHER" id="PTHR11364">
    <property type="entry name" value="THIOSULFATE SULFERTANSFERASE"/>
    <property type="match status" value="1"/>
</dbReference>
<dbReference type="SMART" id="SM00450">
    <property type="entry name" value="RHOD"/>
    <property type="match status" value="2"/>
</dbReference>
<dbReference type="NCBIfam" id="NF008557">
    <property type="entry name" value="PRK11493.1"/>
    <property type="match status" value="1"/>
</dbReference>
<dbReference type="PROSITE" id="PS00380">
    <property type="entry name" value="RHODANESE_1"/>
    <property type="match status" value="1"/>
</dbReference>
<feature type="domain" description="Rhodanese" evidence="8">
    <location>
        <begin position="16"/>
        <end position="133"/>
    </location>
</feature>
<dbReference type="GO" id="GO:0016784">
    <property type="term" value="F:3-mercaptopyruvate sulfurtransferase activity"/>
    <property type="evidence" value="ECO:0007669"/>
    <property type="project" value="UniProtKB-EC"/>
</dbReference>
<dbReference type="GO" id="GO:0004792">
    <property type="term" value="F:thiosulfate-cyanide sulfurtransferase activity"/>
    <property type="evidence" value="ECO:0007669"/>
    <property type="project" value="InterPro"/>
</dbReference>
<dbReference type="FunFam" id="3.40.250.10:FF:000015">
    <property type="entry name" value="Sulfurtransferase"/>
    <property type="match status" value="1"/>
</dbReference>
<keyword evidence="3 6" id="KW-0808">Transferase</keyword>
<comment type="subcellular location">
    <subcellularLocation>
        <location evidence="1">Cytoplasm</location>
    </subcellularLocation>
</comment>
<comment type="catalytic activity">
    <reaction evidence="5">
        <text>2-oxo-3-sulfanylpropanoate + [thioredoxin]-dithiol = [thioredoxin]-disulfide + hydrogen sulfide + pyruvate + H(+)</text>
        <dbReference type="Rhea" id="RHEA:21740"/>
        <dbReference type="Rhea" id="RHEA-COMP:10698"/>
        <dbReference type="Rhea" id="RHEA-COMP:10700"/>
        <dbReference type="ChEBI" id="CHEBI:15361"/>
        <dbReference type="ChEBI" id="CHEBI:15378"/>
        <dbReference type="ChEBI" id="CHEBI:29919"/>
        <dbReference type="ChEBI" id="CHEBI:29950"/>
        <dbReference type="ChEBI" id="CHEBI:50058"/>
        <dbReference type="ChEBI" id="CHEBI:57678"/>
        <dbReference type="EC" id="2.8.1.2"/>
    </reaction>
    <physiologicalReaction direction="left-to-right" evidence="5">
        <dbReference type="Rhea" id="RHEA:21741"/>
    </physiologicalReaction>
</comment>
<evidence type="ECO:0000256" key="2">
    <source>
        <dbReference type="ARBA" id="ARBA00022490"/>
    </source>
</evidence>
<proteinExistence type="predicted"/>
<dbReference type="Proteomes" id="UP000782610">
    <property type="component" value="Unassembled WGS sequence"/>
</dbReference>
<accession>A0A933NYU2</accession>
<dbReference type="SUPFAM" id="SSF52821">
    <property type="entry name" value="Rhodanese/Cell cycle control phosphatase"/>
    <property type="match status" value="2"/>
</dbReference>
<dbReference type="InterPro" id="IPR001307">
    <property type="entry name" value="Thiosulphate_STrfase_CS"/>
</dbReference>
<dbReference type="GO" id="GO:0005737">
    <property type="term" value="C:cytoplasm"/>
    <property type="evidence" value="ECO:0007669"/>
    <property type="project" value="UniProtKB-SubCell"/>
</dbReference>
<dbReference type="PROSITE" id="PS00683">
    <property type="entry name" value="RHODANESE_2"/>
    <property type="match status" value="1"/>
</dbReference>
<dbReference type="FunFam" id="3.40.250.10:FF:000001">
    <property type="entry name" value="Sulfurtransferase"/>
    <property type="match status" value="1"/>
</dbReference>
<evidence type="ECO:0000256" key="4">
    <source>
        <dbReference type="ARBA" id="ARBA00022737"/>
    </source>
</evidence>
<dbReference type="EMBL" id="JACRAF010000035">
    <property type="protein sequence ID" value="MBI4922625.1"/>
    <property type="molecule type" value="Genomic_DNA"/>
</dbReference>